<protein>
    <submittedName>
        <fullName evidence="1">Uncharacterized protein</fullName>
    </submittedName>
</protein>
<comment type="caution">
    <text evidence="1">The sequence shown here is derived from an EMBL/GenBank/DDBJ whole genome shotgun (WGS) entry which is preliminary data.</text>
</comment>
<dbReference type="AlphaFoldDB" id="A0A644X630"/>
<dbReference type="EMBL" id="VSSQ01001808">
    <property type="protein sequence ID" value="MPM11271.1"/>
    <property type="molecule type" value="Genomic_DNA"/>
</dbReference>
<gene>
    <name evidence="1" type="ORF">SDC9_57611</name>
</gene>
<organism evidence="1">
    <name type="scientific">bioreactor metagenome</name>
    <dbReference type="NCBI Taxonomy" id="1076179"/>
    <lineage>
        <taxon>unclassified sequences</taxon>
        <taxon>metagenomes</taxon>
        <taxon>ecological metagenomes</taxon>
    </lineage>
</organism>
<name>A0A644X630_9ZZZZ</name>
<reference evidence="1" key="1">
    <citation type="submission" date="2019-08" db="EMBL/GenBank/DDBJ databases">
        <authorList>
            <person name="Kucharzyk K."/>
            <person name="Murdoch R.W."/>
            <person name="Higgins S."/>
            <person name="Loffler F."/>
        </authorList>
    </citation>
    <scope>NUCLEOTIDE SEQUENCE</scope>
</reference>
<evidence type="ECO:0000313" key="1">
    <source>
        <dbReference type="EMBL" id="MPM11271.1"/>
    </source>
</evidence>
<sequence>MTKPPTDLDATVADLTAQLRAARRAARTARREALLAARQDLGVWLAEAAGADTPEAVARLRDALDPGQLRAAITAAPEPTAGQHDGGADAGY</sequence>
<accession>A0A644X630</accession>
<proteinExistence type="predicted"/>